<dbReference type="PANTHER" id="PTHR30069:SF27">
    <property type="entry name" value="BLL4766 PROTEIN"/>
    <property type="match status" value="1"/>
</dbReference>
<evidence type="ECO:0000256" key="6">
    <source>
        <dbReference type="ARBA" id="ARBA00023136"/>
    </source>
</evidence>
<comment type="caution">
    <text evidence="11">The sequence shown here is derived from an EMBL/GenBank/DDBJ whole genome shotgun (WGS) entry which is preliminary data.</text>
</comment>
<evidence type="ECO:0000256" key="8">
    <source>
        <dbReference type="ARBA" id="ARBA00023237"/>
    </source>
</evidence>
<evidence type="ECO:0000256" key="4">
    <source>
        <dbReference type="ARBA" id="ARBA00022452"/>
    </source>
</evidence>
<keyword evidence="5" id="KW-0812">Transmembrane</keyword>
<keyword evidence="6" id="KW-0472">Membrane</keyword>
<keyword evidence="4" id="KW-1134">Transmembrane beta strand</keyword>
<keyword evidence="7 11" id="KW-0675">Receptor</keyword>
<organism evidence="11 12">
    <name type="scientific">Ideonella lacteola</name>
    <dbReference type="NCBI Taxonomy" id="2984193"/>
    <lineage>
        <taxon>Bacteria</taxon>
        <taxon>Pseudomonadati</taxon>
        <taxon>Pseudomonadota</taxon>
        <taxon>Betaproteobacteria</taxon>
        <taxon>Burkholderiales</taxon>
        <taxon>Sphaerotilaceae</taxon>
        <taxon>Ideonella</taxon>
    </lineage>
</organism>
<dbReference type="PANTHER" id="PTHR30069">
    <property type="entry name" value="TONB-DEPENDENT OUTER MEMBRANE RECEPTOR"/>
    <property type="match status" value="1"/>
</dbReference>
<evidence type="ECO:0000256" key="3">
    <source>
        <dbReference type="ARBA" id="ARBA00022448"/>
    </source>
</evidence>
<keyword evidence="8" id="KW-0998">Cell outer membrane</keyword>
<dbReference type="SUPFAM" id="SSF56935">
    <property type="entry name" value="Porins"/>
    <property type="match status" value="1"/>
</dbReference>
<protein>
    <submittedName>
        <fullName evidence="11">TonB-dependent receptor plug domain-containing protein</fullName>
    </submittedName>
</protein>
<evidence type="ECO:0000256" key="7">
    <source>
        <dbReference type="ARBA" id="ARBA00023170"/>
    </source>
</evidence>
<evidence type="ECO:0000313" key="12">
    <source>
        <dbReference type="Proteomes" id="UP001371218"/>
    </source>
</evidence>
<dbReference type="Pfam" id="PF07715">
    <property type="entry name" value="Plug"/>
    <property type="match status" value="1"/>
</dbReference>
<dbReference type="InterPro" id="IPR012910">
    <property type="entry name" value="Plug_dom"/>
</dbReference>
<keyword evidence="3" id="KW-0813">Transport</keyword>
<evidence type="ECO:0000256" key="5">
    <source>
        <dbReference type="ARBA" id="ARBA00022692"/>
    </source>
</evidence>
<accession>A0ABU9BXN8</accession>
<reference evidence="11 12" key="1">
    <citation type="submission" date="2024-04" db="EMBL/GenBank/DDBJ databases">
        <title>Novel species of the genus Ideonella isolated from streams.</title>
        <authorList>
            <person name="Lu H."/>
        </authorList>
    </citation>
    <scope>NUCLEOTIDE SEQUENCE [LARGE SCALE GENOMIC DNA]</scope>
    <source>
        <strain evidence="11 12">DXS29W</strain>
    </source>
</reference>
<evidence type="ECO:0000256" key="1">
    <source>
        <dbReference type="ARBA" id="ARBA00004571"/>
    </source>
</evidence>
<feature type="domain" description="TonB-dependent receptor plug" evidence="10">
    <location>
        <begin position="52"/>
        <end position="157"/>
    </location>
</feature>
<feature type="chain" id="PRO_5045845556" evidence="9">
    <location>
        <begin position="26"/>
        <end position="625"/>
    </location>
</feature>
<dbReference type="RefSeq" id="WP_341428948.1">
    <property type="nucleotide sequence ID" value="NZ_JBBUTG010000030.1"/>
</dbReference>
<dbReference type="Gene3D" id="2.40.170.20">
    <property type="entry name" value="TonB-dependent receptor, beta-barrel domain"/>
    <property type="match status" value="1"/>
</dbReference>
<evidence type="ECO:0000256" key="9">
    <source>
        <dbReference type="SAM" id="SignalP"/>
    </source>
</evidence>
<dbReference type="Proteomes" id="UP001371218">
    <property type="component" value="Unassembled WGS sequence"/>
</dbReference>
<dbReference type="InterPro" id="IPR037066">
    <property type="entry name" value="Plug_dom_sf"/>
</dbReference>
<evidence type="ECO:0000259" key="10">
    <source>
        <dbReference type="Pfam" id="PF07715"/>
    </source>
</evidence>
<sequence length="625" mass="67737">MPCLMSRLSAGLVLAGLLTLSTAQAADGPVDALDVAGGEAPVLTSTHMPQPVRDIPASVTILSADMLALYGFQGLAESMRLVAGASPDRLAGANYSLPVAGRRATGPIRVTLLVDGIEVGGAVLSEDDDWNDLPVALSDVERIEVSTGAGAAGYGRASKVAVVNFVTKHPADVERGYGAISLGSFESVRAMVRGGWSFGPASVRLTVQHRQREAIDDRRAFTPGDDAVGVDRVTMRTALAVAEGSNLSFDAAFLNSRYEGEPEAARPLGPRDLRNGYAALLWTQSLNPENDVSVRLEQWANTSREFPVACDAARQLCPPDDVNIERRTKFEIQDVQRLSEHWRVSAGLGFRQAVVRLRETDEARWSARYRRVFGSVDWTPTPSWSVGAGWSADEADSDNHDRTWNLGANWHLSETQTLRWAFSRGDWASDQALRIGTSGALTSQERMRSTELGYRLESPARGASVQGRLFWSKVDGRVWRPRLESDSPANGEFYGVELRAAGDLSDNWSGFVSATVLTEGDHSGAQDDHRARPWLGAAGVAVNLGEGWRGSLGYYASSRFGSSTQNAGRTAITATRDFRWSDWRWQLVLNARLADHLRARAGDGSSDTPHTATAWTFFASLAAAF</sequence>
<dbReference type="EMBL" id="JBBUTG010000030">
    <property type="protein sequence ID" value="MEK8034519.1"/>
    <property type="molecule type" value="Genomic_DNA"/>
</dbReference>
<feature type="signal peptide" evidence="9">
    <location>
        <begin position="1"/>
        <end position="25"/>
    </location>
</feature>
<evidence type="ECO:0000256" key="2">
    <source>
        <dbReference type="ARBA" id="ARBA00009810"/>
    </source>
</evidence>
<dbReference type="InterPro" id="IPR036942">
    <property type="entry name" value="Beta-barrel_TonB_sf"/>
</dbReference>
<comment type="similarity">
    <text evidence="2">Belongs to the TonB-dependent receptor family.</text>
</comment>
<gene>
    <name evidence="11" type="ORF">AACH06_27130</name>
</gene>
<keyword evidence="9" id="KW-0732">Signal</keyword>
<dbReference type="Gene3D" id="2.170.130.10">
    <property type="entry name" value="TonB-dependent receptor, plug domain"/>
    <property type="match status" value="1"/>
</dbReference>
<comment type="subcellular location">
    <subcellularLocation>
        <location evidence="1">Cell outer membrane</location>
        <topology evidence="1">Multi-pass membrane protein</topology>
    </subcellularLocation>
</comment>
<keyword evidence="12" id="KW-1185">Reference proteome</keyword>
<evidence type="ECO:0000313" key="11">
    <source>
        <dbReference type="EMBL" id="MEK8034519.1"/>
    </source>
</evidence>
<proteinExistence type="inferred from homology"/>
<name>A0ABU9BXN8_9BURK</name>
<dbReference type="InterPro" id="IPR039426">
    <property type="entry name" value="TonB-dep_rcpt-like"/>
</dbReference>